<dbReference type="InterPro" id="IPR008991">
    <property type="entry name" value="Translation_prot_SH3-like_sf"/>
</dbReference>
<dbReference type="SUPFAM" id="SSF50104">
    <property type="entry name" value="Translation proteins SH3-like domain"/>
    <property type="match status" value="1"/>
</dbReference>
<dbReference type="Proteomes" id="UP000887572">
    <property type="component" value="Unplaced"/>
</dbReference>
<reference evidence="8" key="1">
    <citation type="submission" date="2022-11" db="UniProtKB">
        <authorList>
            <consortium name="WormBaseParasite"/>
        </authorList>
    </citation>
    <scope>IDENTIFICATION</scope>
</reference>
<sequence>MLRQLSRLGTTFGIDPLSALVVPVGDASSLLLPCAAAGVQRQSRRWGYPRGTKFRPRLFFDFNHLKEVTGGQYTEQPLQINRLGGRCPVEKKKMNMHVGGGVKFDYFMLDLHPRGPTEPDQWYDERVIEVRRDPNRTPYIALVAGLKGKRWMYATGNMKAGQIIQTTGHIPDRPIIGIEGNSYPLGALVEGTIVNSIEMFPNAVKAHVMITEAGGCAEIVRHQDAFTIVRMPNKHEYALHKECMAVVGKLSCDDWAKRQWGSPQMHRRFGYRMASGPSIRAKQGYQGRKNRRLPPVRTFDQPTPPPLPLQKFTLTKQQLSHNYGNAAVPKLVAEFNNLVRL</sequence>
<dbReference type="SUPFAM" id="SSF50249">
    <property type="entry name" value="Nucleic acid-binding proteins"/>
    <property type="match status" value="1"/>
</dbReference>
<evidence type="ECO:0000313" key="8">
    <source>
        <dbReference type="WBParaSite" id="Gr19_v10_g15199.t1"/>
    </source>
</evidence>
<evidence type="ECO:0000256" key="2">
    <source>
        <dbReference type="ARBA" id="ARBA00022980"/>
    </source>
</evidence>
<keyword evidence="3" id="KW-0687">Ribonucleoprotein</keyword>
<dbReference type="InterPro" id="IPR012340">
    <property type="entry name" value="NA-bd_OB-fold"/>
</dbReference>
<dbReference type="InterPro" id="IPR014722">
    <property type="entry name" value="Rib_uL2_dom2"/>
</dbReference>
<evidence type="ECO:0000313" key="7">
    <source>
        <dbReference type="Proteomes" id="UP000887572"/>
    </source>
</evidence>
<dbReference type="InterPro" id="IPR022669">
    <property type="entry name" value="Ribosomal_uL2_C"/>
</dbReference>
<dbReference type="Gene3D" id="2.30.30.30">
    <property type="match status" value="1"/>
</dbReference>
<comment type="similarity">
    <text evidence="1">Belongs to the universal ribosomal protein uL2 family.</text>
</comment>
<dbReference type="PANTHER" id="PTHR13691">
    <property type="entry name" value="RIBOSOMAL PROTEIN L2"/>
    <property type="match status" value="1"/>
</dbReference>
<dbReference type="GO" id="GO:0003735">
    <property type="term" value="F:structural constituent of ribosome"/>
    <property type="evidence" value="ECO:0007669"/>
    <property type="project" value="InterPro"/>
</dbReference>
<dbReference type="GO" id="GO:0032543">
    <property type="term" value="P:mitochondrial translation"/>
    <property type="evidence" value="ECO:0007669"/>
    <property type="project" value="TreeGrafter"/>
</dbReference>
<evidence type="ECO:0000256" key="3">
    <source>
        <dbReference type="ARBA" id="ARBA00023274"/>
    </source>
</evidence>
<accession>A0A914H975</accession>
<evidence type="ECO:0000259" key="6">
    <source>
        <dbReference type="SMART" id="SM01383"/>
    </source>
</evidence>
<dbReference type="AlphaFoldDB" id="A0A914H975"/>
<dbReference type="Pfam" id="PF03947">
    <property type="entry name" value="Ribosomal_L2_C"/>
    <property type="match status" value="1"/>
</dbReference>
<dbReference type="SMART" id="SM01383">
    <property type="entry name" value="Ribosomal_L2"/>
    <property type="match status" value="1"/>
</dbReference>
<keyword evidence="7" id="KW-1185">Reference proteome</keyword>
<feature type="domain" description="Large ribosomal subunit protein uL2 RNA-binding" evidence="6">
    <location>
        <begin position="85"/>
        <end position="166"/>
    </location>
</feature>
<dbReference type="WBParaSite" id="Gr19_v10_g15199.t1">
    <property type="protein sequence ID" value="Gr19_v10_g15199.t1"/>
    <property type="gene ID" value="Gr19_v10_g15199"/>
</dbReference>
<dbReference type="InterPro" id="IPR002171">
    <property type="entry name" value="Ribosomal_uL2"/>
</dbReference>
<dbReference type="GO" id="GO:0005762">
    <property type="term" value="C:mitochondrial large ribosomal subunit"/>
    <property type="evidence" value="ECO:0007669"/>
    <property type="project" value="TreeGrafter"/>
</dbReference>
<name>A0A914H975_GLORO</name>
<feature type="region of interest" description="Disordered" evidence="4">
    <location>
        <begin position="280"/>
        <end position="306"/>
    </location>
</feature>
<protein>
    <submittedName>
        <fullName evidence="8">Ribosomal protein L2 C-terminal domain-containing protein</fullName>
    </submittedName>
</protein>
<dbReference type="InterPro" id="IPR022666">
    <property type="entry name" value="Ribosomal_uL2_RNA-bd_dom"/>
</dbReference>
<organism evidence="7 8">
    <name type="scientific">Globodera rostochiensis</name>
    <name type="common">Golden nematode worm</name>
    <name type="synonym">Heterodera rostochiensis</name>
    <dbReference type="NCBI Taxonomy" id="31243"/>
    <lineage>
        <taxon>Eukaryota</taxon>
        <taxon>Metazoa</taxon>
        <taxon>Ecdysozoa</taxon>
        <taxon>Nematoda</taxon>
        <taxon>Chromadorea</taxon>
        <taxon>Rhabditida</taxon>
        <taxon>Tylenchina</taxon>
        <taxon>Tylenchomorpha</taxon>
        <taxon>Tylenchoidea</taxon>
        <taxon>Heteroderidae</taxon>
        <taxon>Heteroderinae</taxon>
        <taxon>Globodera</taxon>
    </lineage>
</organism>
<feature type="domain" description="Large ribosomal subunit protein uL2 C-terminal" evidence="5">
    <location>
        <begin position="177"/>
        <end position="302"/>
    </location>
</feature>
<dbReference type="GO" id="GO:0003723">
    <property type="term" value="F:RNA binding"/>
    <property type="evidence" value="ECO:0007669"/>
    <property type="project" value="TreeGrafter"/>
</dbReference>
<evidence type="ECO:0000256" key="4">
    <source>
        <dbReference type="SAM" id="MobiDB-lite"/>
    </source>
</evidence>
<evidence type="ECO:0000259" key="5">
    <source>
        <dbReference type="SMART" id="SM01382"/>
    </source>
</evidence>
<evidence type="ECO:0000256" key="1">
    <source>
        <dbReference type="ARBA" id="ARBA00005636"/>
    </source>
</evidence>
<dbReference type="Gene3D" id="2.40.50.140">
    <property type="entry name" value="Nucleic acid-binding proteins"/>
    <property type="match status" value="1"/>
</dbReference>
<keyword evidence="2" id="KW-0689">Ribosomal protein</keyword>
<dbReference type="SMART" id="SM01382">
    <property type="entry name" value="Ribosomal_L2_C"/>
    <property type="match status" value="1"/>
</dbReference>
<dbReference type="PANTHER" id="PTHR13691:SF73">
    <property type="entry name" value="LARGE RIBOSOMAL SUBUNIT PROTEIN UL2M"/>
    <property type="match status" value="1"/>
</dbReference>
<proteinExistence type="inferred from homology"/>